<protein>
    <recommendedName>
        <fullName evidence="4">Chitin-binding type-3 domain-containing protein</fullName>
    </recommendedName>
</protein>
<gene>
    <name evidence="2" type="ORF">THAOC_01990</name>
</gene>
<feature type="compositionally biased region" description="Low complexity" evidence="1">
    <location>
        <begin position="709"/>
        <end position="718"/>
    </location>
</feature>
<name>K0TMI1_THAOC</name>
<feature type="compositionally biased region" description="Low complexity" evidence="1">
    <location>
        <begin position="310"/>
        <end position="354"/>
    </location>
</feature>
<dbReference type="EMBL" id="AGNL01002403">
    <property type="protein sequence ID" value="EJK76256.1"/>
    <property type="molecule type" value="Genomic_DNA"/>
</dbReference>
<reference evidence="2 3" key="1">
    <citation type="journal article" date="2012" name="Genome Biol.">
        <title>Genome and low-iron response of an oceanic diatom adapted to chronic iron limitation.</title>
        <authorList>
            <person name="Lommer M."/>
            <person name="Specht M."/>
            <person name="Roy A.S."/>
            <person name="Kraemer L."/>
            <person name="Andreson R."/>
            <person name="Gutowska M.A."/>
            <person name="Wolf J."/>
            <person name="Bergner S.V."/>
            <person name="Schilhabel M.B."/>
            <person name="Klostermeier U.C."/>
            <person name="Beiko R.G."/>
            <person name="Rosenstiel P."/>
            <person name="Hippler M."/>
            <person name="Laroche J."/>
        </authorList>
    </citation>
    <scope>NUCLEOTIDE SEQUENCE [LARGE SCALE GENOMIC DNA]</scope>
    <source>
        <strain evidence="2 3">CCMP1005</strain>
    </source>
</reference>
<evidence type="ECO:0000313" key="2">
    <source>
        <dbReference type="EMBL" id="EJK76256.1"/>
    </source>
</evidence>
<evidence type="ECO:0000313" key="3">
    <source>
        <dbReference type="Proteomes" id="UP000266841"/>
    </source>
</evidence>
<feature type="non-terminal residue" evidence="2">
    <location>
        <position position="1"/>
    </location>
</feature>
<sequence length="893" mass="98212">AYGEGTEVEVDGIIFQCQPYPYSFYCTRYAPSPGQEGRWTDAWSEVGPCSRGRDESRAESAATTPAPTFRTTTPGPTDALVLTSSPTAAIEKSPPALPVETPPPAGDVQTDPAVPAYPVKRFVSMRICPSARFLDCRFSSSIPLYRRLPGESSEVKKGRSRQVSDTIDLRNNGVGEVGVGRSLFEREGRPGGPRRLPRNVGLSHQPLLRTVVEGPSRAWPRQALRDARVGRRRLGERRPKAGLGRRVLGRTEPREAVRRRAFVLQQIPVGSSSAQRMAGPRDVAPDCGRFLPDNVFEPDSVANPRPTTPEPTSSQPTLEPSSARPTTSEPTSSQPTSSPVTAAPTTSAPVVTAVGPERSLPPYPVSRYTQWAEMSDDAKTLARTKLSYNRYTWDTPRENDVETWAYYDLYASEVEAVDELGIGEESWDCWVNHYAGLFWSTLEERGLEKYYTALGWTAESWEGDAEKPATEDLYWDELSLDQQNAATNLCYFKNLWNQDPIGVWQFDVDEMTIGSDTSTAINGTQALSQNPVSTSTATQIYGAIFPKVRFVSLAFIRTFADFNRRLITWDSVGQNEVESYIYDDLYEREQAGLEALQISKKSWDCWVNHYSGLYWEDLVALGLDRPYSILGWDERSWSGDADAPPTDSLYWAELTPQHQIAASELCFIQEIWDEVSIVNWNLDEITAGVSSLDADSGSAVSLAPISSTTSAPFTSAPSYMPSGAPVTASPTRKPSRLPTMAPVTSDPTATPSYEPTTRAPSESPIAKPTRSPSDPPSEQPTREPTMEPSTQEPTSMEPTSRPTGVPTLSPVTNAPTLEPTDAGNLSINPATQEEPGVRFTEWSRLSESQRAAAQTSLGYDRSVSTFVISLQRTIGLNLTFRLARHGTLLGQTM</sequence>
<dbReference type="OrthoDB" id="49186at2759"/>
<accession>K0TMI1</accession>
<organism evidence="2 3">
    <name type="scientific">Thalassiosira oceanica</name>
    <name type="common">Marine diatom</name>
    <dbReference type="NCBI Taxonomy" id="159749"/>
    <lineage>
        <taxon>Eukaryota</taxon>
        <taxon>Sar</taxon>
        <taxon>Stramenopiles</taxon>
        <taxon>Ochrophyta</taxon>
        <taxon>Bacillariophyta</taxon>
        <taxon>Coscinodiscophyceae</taxon>
        <taxon>Thalassiosirophycidae</taxon>
        <taxon>Thalassiosirales</taxon>
        <taxon>Thalassiosiraceae</taxon>
        <taxon>Thalassiosira</taxon>
    </lineage>
</organism>
<proteinExistence type="predicted"/>
<feature type="compositionally biased region" description="Polar residues" evidence="1">
    <location>
        <begin position="787"/>
        <end position="802"/>
    </location>
</feature>
<dbReference type="PANTHER" id="PTHR48125:SF10">
    <property type="entry name" value="OS12G0136300 PROTEIN"/>
    <property type="match status" value="1"/>
</dbReference>
<comment type="caution">
    <text evidence="2">The sequence shown here is derived from an EMBL/GenBank/DDBJ whole genome shotgun (WGS) entry which is preliminary data.</text>
</comment>
<dbReference type="Proteomes" id="UP000266841">
    <property type="component" value="Unassembled WGS sequence"/>
</dbReference>
<dbReference type="PANTHER" id="PTHR48125">
    <property type="entry name" value="LP07818P1"/>
    <property type="match status" value="1"/>
</dbReference>
<feature type="compositionally biased region" description="Pro residues" evidence="1">
    <location>
        <begin position="95"/>
        <end position="105"/>
    </location>
</feature>
<feature type="region of interest" description="Disordered" evidence="1">
    <location>
        <begin position="270"/>
        <end position="359"/>
    </location>
</feature>
<dbReference type="AlphaFoldDB" id="K0TMI1"/>
<feature type="region of interest" description="Disordered" evidence="1">
    <location>
        <begin position="709"/>
        <end position="835"/>
    </location>
</feature>
<feature type="compositionally biased region" description="Polar residues" evidence="1">
    <location>
        <begin position="745"/>
        <end position="760"/>
    </location>
</feature>
<feature type="region of interest" description="Disordered" evidence="1">
    <location>
        <begin position="47"/>
        <end position="77"/>
    </location>
</feature>
<feature type="region of interest" description="Disordered" evidence="1">
    <location>
        <begin position="90"/>
        <end position="112"/>
    </location>
</feature>
<evidence type="ECO:0000256" key="1">
    <source>
        <dbReference type="SAM" id="MobiDB-lite"/>
    </source>
</evidence>
<feature type="region of interest" description="Disordered" evidence="1">
    <location>
        <begin position="230"/>
        <end position="249"/>
    </location>
</feature>
<keyword evidence="3" id="KW-1185">Reference proteome</keyword>
<evidence type="ECO:0008006" key="4">
    <source>
        <dbReference type="Google" id="ProtNLM"/>
    </source>
</evidence>
<dbReference type="eggNOG" id="ENOG502QTV0">
    <property type="taxonomic scope" value="Eukaryota"/>
</dbReference>
<feature type="compositionally biased region" description="Low complexity" evidence="1">
    <location>
        <begin position="61"/>
        <end position="77"/>
    </location>
</feature>